<dbReference type="AlphaFoldDB" id="K0RCP1"/>
<sequence length="108" mass="11590">LFLSLTSGGGGAARMASKIVKAPPACLPASSSCKPIHTTWSLWTEQCEQLRAARRARSGGITSIASPECMTSPRHLGQARHPATSEHERVRPNSSWMAEVAQTTYRTG</sequence>
<name>K0RCP1_THAOC</name>
<dbReference type="EMBL" id="AGNL01042483">
    <property type="protein sequence ID" value="EJK50975.1"/>
    <property type="molecule type" value="Genomic_DNA"/>
</dbReference>
<keyword evidence="3" id="KW-1185">Reference proteome</keyword>
<feature type="region of interest" description="Disordered" evidence="1">
    <location>
        <begin position="62"/>
        <end position="97"/>
    </location>
</feature>
<evidence type="ECO:0000313" key="2">
    <source>
        <dbReference type="EMBL" id="EJK50975.1"/>
    </source>
</evidence>
<gene>
    <name evidence="2" type="ORF">THAOC_29904</name>
</gene>
<evidence type="ECO:0000313" key="3">
    <source>
        <dbReference type="Proteomes" id="UP000266841"/>
    </source>
</evidence>
<accession>K0RCP1</accession>
<dbReference type="Proteomes" id="UP000266841">
    <property type="component" value="Unassembled WGS sequence"/>
</dbReference>
<evidence type="ECO:0000256" key="1">
    <source>
        <dbReference type="SAM" id="MobiDB-lite"/>
    </source>
</evidence>
<feature type="non-terminal residue" evidence="2">
    <location>
        <position position="1"/>
    </location>
</feature>
<protein>
    <submittedName>
        <fullName evidence="2">Uncharacterized protein</fullName>
    </submittedName>
</protein>
<proteinExistence type="predicted"/>
<reference evidence="2 3" key="1">
    <citation type="journal article" date="2012" name="Genome Biol.">
        <title>Genome and low-iron response of an oceanic diatom adapted to chronic iron limitation.</title>
        <authorList>
            <person name="Lommer M."/>
            <person name="Specht M."/>
            <person name="Roy A.S."/>
            <person name="Kraemer L."/>
            <person name="Andreson R."/>
            <person name="Gutowska M.A."/>
            <person name="Wolf J."/>
            <person name="Bergner S.V."/>
            <person name="Schilhabel M.B."/>
            <person name="Klostermeier U.C."/>
            <person name="Beiko R.G."/>
            <person name="Rosenstiel P."/>
            <person name="Hippler M."/>
            <person name="Laroche J."/>
        </authorList>
    </citation>
    <scope>NUCLEOTIDE SEQUENCE [LARGE SCALE GENOMIC DNA]</scope>
    <source>
        <strain evidence="2 3">CCMP1005</strain>
    </source>
</reference>
<comment type="caution">
    <text evidence="2">The sequence shown here is derived from an EMBL/GenBank/DDBJ whole genome shotgun (WGS) entry which is preliminary data.</text>
</comment>
<organism evidence="2 3">
    <name type="scientific">Thalassiosira oceanica</name>
    <name type="common">Marine diatom</name>
    <dbReference type="NCBI Taxonomy" id="159749"/>
    <lineage>
        <taxon>Eukaryota</taxon>
        <taxon>Sar</taxon>
        <taxon>Stramenopiles</taxon>
        <taxon>Ochrophyta</taxon>
        <taxon>Bacillariophyta</taxon>
        <taxon>Coscinodiscophyceae</taxon>
        <taxon>Thalassiosirophycidae</taxon>
        <taxon>Thalassiosirales</taxon>
        <taxon>Thalassiosiraceae</taxon>
        <taxon>Thalassiosira</taxon>
    </lineage>
</organism>